<accession>A0A401RA18</accession>
<gene>
    <name evidence="1" type="ORF">SALB_07226</name>
</gene>
<reference evidence="1 2" key="1">
    <citation type="journal article" date="2019" name="Microbiol. Resour. Announc.">
        <title>Draft Genome Sequence of the Most Traditional epsilon-Poly-l-Lysine Producer, Streptomyces albulus NBRC14147.</title>
        <authorList>
            <person name="Yamanaka K."/>
            <person name="Hamano Y."/>
        </authorList>
    </citation>
    <scope>NUCLEOTIDE SEQUENCE [LARGE SCALE GENOMIC DNA]</scope>
    <source>
        <strain evidence="1 2">NBRC 14147</strain>
    </source>
</reference>
<sequence>MCLDEALHIRLNLGKTRNNLDDATIRCVEQLQARHLPLIDWTGDNTEERQIYFHVEVPATKTS</sequence>
<evidence type="ECO:0000313" key="2">
    <source>
        <dbReference type="Proteomes" id="UP000288351"/>
    </source>
</evidence>
<dbReference type="Proteomes" id="UP000288351">
    <property type="component" value="Unassembled WGS sequence"/>
</dbReference>
<dbReference type="EMBL" id="BHXC01000007">
    <property type="protein sequence ID" value="GCB94427.1"/>
    <property type="molecule type" value="Genomic_DNA"/>
</dbReference>
<dbReference type="RefSeq" id="WP_016570464.1">
    <property type="nucleotide sequence ID" value="NZ_BHXC01000007.1"/>
</dbReference>
<organism evidence="1 2">
    <name type="scientific">Streptomyces noursei</name>
    <name type="common">Streptomyces albulus</name>
    <dbReference type="NCBI Taxonomy" id="1971"/>
    <lineage>
        <taxon>Bacteria</taxon>
        <taxon>Bacillati</taxon>
        <taxon>Actinomycetota</taxon>
        <taxon>Actinomycetes</taxon>
        <taxon>Kitasatosporales</taxon>
        <taxon>Streptomycetaceae</taxon>
        <taxon>Streptomyces</taxon>
    </lineage>
</organism>
<name>A0A401RA18_STRNR</name>
<comment type="caution">
    <text evidence="1">The sequence shown here is derived from an EMBL/GenBank/DDBJ whole genome shotgun (WGS) entry which is preliminary data.</text>
</comment>
<proteinExistence type="predicted"/>
<protein>
    <submittedName>
        <fullName evidence="1">Uncharacterized protein</fullName>
    </submittedName>
</protein>
<dbReference type="AlphaFoldDB" id="A0A401RA18"/>
<evidence type="ECO:0000313" key="1">
    <source>
        <dbReference type="EMBL" id="GCB94427.1"/>
    </source>
</evidence>